<evidence type="ECO:0000313" key="2">
    <source>
        <dbReference type="EMBL" id="EWM54185.1"/>
    </source>
</evidence>
<keyword evidence="1" id="KW-1133">Transmembrane helix</keyword>
<organism evidence="2 3">
    <name type="scientific">Ruminococcus flavefaciens 007c</name>
    <dbReference type="NCBI Taxonomy" id="1341157"/>
    <lineage>
        <taxon>Bacteria</taxon>
        <taxon>Bacillati</taxon>
        <taxon>Bacillota</taxon>
        <taxon>Clostridia</taxon>
        <taxon>Eubacteriales</taxon>
        <taxon>Oscillospiraceae</taxon>
        <taxon>Ruminococcus</taxon>
    </lineage>
</organism>
<accession>W7UZL7</accession>
<evidence type="ECO:0000256" key="1">
    <source>
        <dbReference type="SAM" id="Phobius"/>
    </source>
</evidence>
<feature type="transmembrane region" description="Helical" evidence="1">
    <location>
        <begin position="53"/>
        <end position="72"/>
    </location>
</feature>
<dbReference type="Pfam" id="PF19700">
    <property type="entry name" value="DUF6198"/>
    <property type="match status" value="1"/>
</dbReference>
<dbReference type="OrthoDB" id="154912at2"/>
<feature type="transmembrane region" description="Helical" evidence="1">
    <location>
        <begin position="105"/>
        <end position="129"/>
    </location>
</feature>
<dbReference type="AlphaFoldDB" id="W7UZL7"/>
<keyword evidence="1" id="KW-0472">Membrane</keyword>
<dbReference type="PATRIC" id="fig|1341157.4.peg.1159"/>
<dbReference type="InterPro" id="IPR038750">
    <property type="entry name" value="YczE/YyaS-like"/>
</dbReference>
<dbReference type="PANTHER" id="PTHR40078">
    <property type="entry name" value="INTEGRAL MEMBRANE PROTEIN-RELATED"/>
    <property type="match status" value="1"/>
</dbReference>
<comment type="caution">
    <text evidence="2">The sequence shown here is derived from an EMBL/GenBank/DDBJ whole genome shotgun (WGS) entry which is preliminary data.</text>
</comment>
<name>W7UZL7_RUMFL</name>
<feature type="transmembrane region" description="Helical" evidence="1">
    <location>
        <begin position="12"/>
        <end position="33"/>
    </location>
</feature>
<dbReference type="eggNOG" id="COG2364">
    <property type="taxonomic scope" value="Bacteria"/>
</dbReference>
<protein>
    <submittedName>
        <fullName evidence="2">Uncharacterized protein</fullName>
    </submittedName>
</protein>
<keyword evidence="3" id="KW-1185">Reference proteome</keyword>
<feature type="transmembrane region" description="Helical" evidence="1">
    <location>
        <begin position="150"/>
        <end position="170"/>
    </location>
</feature>
<dbReference type="PANTHER" id="PTHR40078:SF1">
    <property type="entry name" value="INTEGRAL MEMBRANE PROTEIN"/>
    <property type="match status" value="1"/>
</dbReference>
<proteinExistence type="predicted"/>
<dbReference type="EMBL" id="ATAX01000017">
    <property type="protein sequence ID" value="EWM54185.1"/>
    <property type="molecule type" value="Genomic_DNA"/>
</dbReference>
<feature type="transmembrane region" description="Helical" evidence="1">
    <location>
        <begin position="176"/>
        <end position="198"/>
    </location>
</feature>
<evidence type="ECO:0000313" key="3">
    <source>
        <dbReference type="Proteomes" id="UP000019365"/>
    </source>
</evidence>
<dbReference type="RefSeq" id="WP_037298031.1">
    <property type="nucleotide sequence ID" value="NZ_ATAX01000017.1"/>
</dbReference>
<dbReference type="Proteomes" id="UP000019365">
    <property type="component" value="Unassembled WGS sequence"/>
</dbReference>
<sequence>MPSKKHIVSGWLRILFGLAVYSFGVHLTIAANIGLAPWDCLGMGIAQHTPLNYGSSMVLISVTAVLIQLLFLERIGSATILDAVITGNLTQLLNDYSPYPENHSIWLGIVLMLFGFLFISLGMYLYMSAEQGCGPKDGLLIAIGKRMPKIPIGVVEILLWAVITFAGWLLGGSVGIGTLISVFFGGAVMHLFFDVIGFEPRKLKHKSLSETFRLMKQ</sequence>
<keyword evidence="1" id="KW-0812">Transmembrane</keyword>
<reference evidence="2 3" key="1">
    <citation type="journal article" date="2014" name="PLoS ONE">
        <title>Rumen cellulosomics: divergent fiber-degrading strategies revealed by comparative genome-wide analysis of six ruminococcal strains.</title>
        <authorList>
            <person name="Dassa B."/>
            <person name="Borovok I."/>
            <person name="Ruimy-Israeli V."/>
            <person name="Lamed R."/>
            <person name="Flint H.J."/>
            <person name="Duncan S.H."/>
            <person name="Henrissat B."/>
            <person name="Coutinho P."/>
            <person name="Morrison M."/>
            <person name="Mosoni P."/>
            <person name="Yeoman C.J."/>
            <person name="White B.A."/>
            <person name="Bayer E.A."/>
        </authorList>
    </citation>
    <scope>NUCLEOTIDE SEQUENCE [LARGE SCALE GENOMIC DNA]</scope>
    <source>
        <strain evidence="2 3">007c</strain>
    </source>
</reference>
<gene>
    <name evidence="2" type="ORF">RF007C_02600</name>
</gene>